<keyword evidence="2" id="KW-1185">Reference proteome</keyword>
<organism evidence="1 2">
    <name type="scientific">Streptomyces filamentosus</name>
    <name type="common">Streptomyces roseosporus</name>
    <dbReference type="NCBI Taxonomy" id="67294"/>
    <lineage>
        <taxon>Bacteria</taxon>
        <taxon>Bacillati</taxon>
        <taxon>Actinomycetota</taxon>
        <taxon>Actinomycetes</taxon>
        <taxon>Kitasatosporales</taxon>
        <taxon>Streptomycetaceae</taxon>
        <taxon>Streptomyces</taxon>
    </lineage>
</organism>
<proteinExistence type="predicted"/>
<name>A0ABY4V0B2_STRFL</name>
<reference evidence="1" key="1">
    <citation type="submission" date="2021-08" db="EMBL/GenBank/DDBJ databases">
        <title>DNA methylation of m4C regulates biosynthesis of daptomycin in Streptomyces roseosporus L30.</title>
        <authorList>
            <person name="Fang J.-L."/>
        </authorList>
    </citation>
    <scope>NUCLEOTIDE SEQUENCE</scope>
    <source>
        <strain evidence="1">L30</strain>
    </source>
</reference>
<sequence>MLTEVALQHRVIPGIAEFARGGLPPPAATDDGNEWVDGHCWLYCGQRWTRVLWIDPARVAGAQAPMYACGACIGELQERVGQSFFNENRPAASTRPNESPR</sequence>
<evidence type="ECO:0008006" key="3">
    <source>
        <dbReference type="Google" id="ProtNLM"/>
    </source>
</evidence>
<dbReference type="EMBL" id="CP098609">
    <property type="protein sequence ID" value="USC48059.1"/>
    <property type="molecule type" value="Genomic_DNA"/>
</dbReference>
<dbReference type="Proteomes" id="UP001056079">
    <property type="component" value="Chromosome"/>
</dbReference>
<evidence type="ECO:0000313" key="2">
    <source>
        <dbReference type="Proteomes" id="UP001056079"/>
    </source>
</evidence>
<dbReference type="RefSeq" id="WP_006126435.1">
    <property type="nucleotide sequence ID" value="NZ_CP098609.1"/>
</dbReference>
<accession>A0ABY4V0B2</accession>
<gene>
    <name evidence="1" type="ORF">K7395_15540</name>
</gene>
<evidence type="ECO:0000313" key="1">
    <source>
        <dbReference type="EMBL" id="USC48059.1"/>
    </source>
</evidence>
<protein>
    <recommendedName>
        <fullName evidence="3">Zinc-ribbon domain-containing protein</fullName>
    </recommendedName>
</protein>